<dbReference type="Proteomes" id="UP000476176">
    <property type="component" value="Unassembled WGS sequence"/>
</dbReference>
<reference evidence="2 3" key="1">
    <citation type="submission" date="2018-09" db="EMBL/GenBank/DDBJ databases">
        <title>Genomic investigation of the strawberry pathogen Phytophthora fragariae indicates pathogenicity is determined by transcriptional variation in three key races.</title>
        <authorList>
            <person name="Adams T.M."/>
            <person name="Armitage A.D."/>
            <person name="Sobczyk M.K."/>
            <person name="Bates H.J."/>
            <person name="Dunwell J.M."/>
            <person name="Nellist C.F."/>
            <person name="Harrison R.J."/>
        </authorList>
    </citation>
    <scope>NUCLEOTIDE SEQUENCE [LARGE SCALE GENOMIC DNA]</scope>
    <source>
        <strain evidence="2 3">BC-23</strain>
    </source>
</reference>
<gene>
    <name evidence="2" type="ORF">PF004_g8120</name>
</gene>
<evidence type="ECO:0000313" key="3">
    <source>
        <dbReference type="Proteomes" id="UP000476176"/>
    </source>
</evidence>
<protein>
    <submittedName>
        <fullName evidence="2">Uncharacterized protein</fullName>
    </submittedName>
</protein>
<evidence type="ECO:0000256" key="1">
    <source>
        <dbReference type="SAM" id="MobiDB-lite"/>
    </source>
</evidence>
<feature type="compositionally biased region" description="Basic and acidic residues" evidence="1">
    <location>
        <begin position="28"/>
        <end position="39"/>
    </location>
</feature>
<feature type="region of interest" description="Disordered" evidence="1">
    <location>
        <begin position="1"/>
        <end position="240"/>
    </location>
</feature>
<feature type="compositionally biased region" description="Low complexity" evidence="1">
    <location>
        <begin position="196"/>
        <end position="213"/>
    </location>
</feature>
<proteinExistence type="predicted"/>
<comment type="caution">
    <text evidence="2">The sequence shown here is derived from an EMBL/GenBank/DDBJ whole genome shotgun (WGS) entry which is preliminary data.</text>
</comment>
<feature type="compositionally biased region" description="Low complexity" evidence="1">
    <location>
        <begin position="220"/>
        <end position="240"/>
    </location>
</feature>
<accession>A0A6G0P7Q3</accession>
<name>A0A6G0P7Q3_9STRA</name>
<dbReference type="EMBL" id="QXGC01000371">
    <property type="protein sequence ID" value="KAE9239063.1"/>
    <property type="molecule type" value="Genomic_DNA"/>
</dbReference>
<organism evidence="2 3">
    <name type="scientific">Phytophthora fragariae</name>
    <dbReference type="NCBI Taxonomy" id="53985"/>
    <lineage>
        <taxon>Eukaryota</taxon>
        <taxon>Sar</taxon>
        <taxon>Stramenopiles</taxon>
        <taxon>Oomycota</taxon>
        <taxon>Peronosporomycetes</taxon>
        <taxon>Peronosporales</taxon>
        <taxon>Peronosporaceae</taxon>
        <taxon>Phytophthora</taxon>
    </lineage>
</organism>
<evidence type="ECO:0000313" key="2">
    <source>
        <dbReference type="EMBL" id="KAE9239063.1"/>
    </source>
</evidence>
<dbReference type="AlphaFoldDB" id="A0A6G0P7Q3"/>
<sequence length="240" mass="24792">MPPKRSVRSAKAPSKPRAVGPKTRAAKAKRDASALKEATETAEEAVRSCGSTPEGERRSRSRSKTPEAAPGKESPQPQSERRKPRFDWTANLENCTLVVHSGESSPEGSENAAKDEQLAVSGVSNSPPFPTAPSEQGAGGIGPIDDDDNQVGDNTTMADTEAVAGMSPSDTAGSKLKADPPVKRLTLAQGRERAQASKAAAAAKAASVKAGEASAKKRAAPSSSPRGSSSKLFSDSESEN</sequence>